<organism evidence="1">
    <name type="scientific">Ralstonia syzygii R24</name>
    <dbReference type="NCBI Taxonomy" id="907261"/>
    <lineage>
        <taxon>Bacteria</taxon>
        <taxon>Pseudomonadati</taxon>
        <taxon>Pseudomonadota</taxon>
        <taxon>Betaproteobacteria</taxon>
        <taxon>Burkholderiales</taxon>
        <taxon>Burkholderiaceae</taxon>
        <taxon>Ralstonia</taxon>
        <taxon>Ralstonia solanacearum species complex</taxon>
    </lineage>
</organism>
<name>G2ZYT4_9RALS</name>
<dbReference type="InterPro" id="IPR036812">
    <property type="entry name" value="NAD(P)_OxRdtase_dom_sf"/>
</dbReference>
<dbReference type="SUPFAM" id="SSF51430">
    <property type="entry name" value="NAD(P)-linked oxidoreductase"/>
    <property type="match status" value="1"/>
</dbReference>
<accession>G2ZYT4</accession>
<sequence>MKTRTLGNSGLEVSELGLGCMGMRVGYGPTSLSRNEPIAEASEPELACAADERRGGVDQGVGRRLAGRAWHAAP</sequence>
<gene>
    <name evidence="1" type="ORF">RALSY_10976</name>
</gene>
<reference evidence="1" key="1">
    <citation type="journal article" date="2011" name="PLoS ONE">
        <title>Ralstonia syzygii, the Blood Disease Bacterium and some Asian R. solanacearum strains form a single genomic species despite divergent lifestyles.</title>
        <authorList>
            <person name="Remenant B."/>
            <person name="de Cambiaire J.C."/>
            <person name="Cellier G."/>
            <person name="Jacobs J.M."/>
            <person name="Mangenot S."/>
            <person name="Barbe V."/>
            <person name="Lajus A."/>
            <person name="Vallenet D."/>
            <person name="Medigue C."/>
            <person name="Fegan M."/>
            <person name="Allen C."/>
            <person name="Prior P."/>
        </authorList>
    </citation>
    <scope>NUCLEOTIDE SEQUENCE</scope>
    <source>
        <strain evidence="1">R24</strain>
    </source>
</reference>
<dbReference type="EMBL" id="FR854086">
    <property type="protein sequence ID" value="CCA84985.1"/>
    <property type="molecule type" value="Genomic_DNA"/>
</dbReference>
<dbReference type="RefSeq" id="WP_197332338.1">
    <property type="nucleotide sequence ID" value="NZ_CP115944.1"/>
</dbReference>
<reference evidence="1" key="2">
    <citation type="submission" date="2011-04" db="EMBL/GenBank/DDBJ databases">
        <authorList>
            <person name="Genoscope - CEA"/>
        </authorList>
    </citation>
    <scope>NUCLEOTIDE SEQUENCE</scope>
    <source>
        <strain evidence="1">R24</strain>
    </source>
</reference>
<evidence type="ECO:0000313" key="1">
    <source>
        <dbReference type="EMBL" id="CCA84985.1"/>
    </source>
</evidence>
<proteinExistence type="predicted"/>
<dbReference type="AlphaFoldDB" id="G2ZYT4"/>
<protein>
    <submittedName>
        <fullName evidence="1">Conserved hypothethical protein</fullName>
    </submittedName>
</protein>
<dbReference type="Gene3D" id="3.20.20.100">
    <property type="entry name" value="NADP-dependent oxidoreductase domain"/>
    <property type="match status" value="1"/>
</dbReference>